<keyword evidence="1" id="KW-0175">Coiled coil</keyword>
<protein>
    <submittedName>
        <fullName evidence="2">Uncharacterized protein</fullName>
    </submittedName>
</protein>
<dbReference type="EMBL" id="PQXH01000033">
    <property type="protein sequence ID" value="TGO15997.1"/>
    <property type="molecule type" value="Genomic_DNA"/>
</dbReference>
<dbReference type="OrthoDB" id="5393537at2759"/>
<reference evidence="2 3" key="1">
    <citation type="submission" date="2017-12" db="EMBL/GenBank/DDBJ databases">
        <title>Comparative genomics of Botrytis spp.</title>
        <authorList>
            <person name="Valero-Jimenez C.A."/>
            <person name="Tapia P."/>
            <person name="Veloso J."/>
            <person name="Silva-Moreno E."/>
            <person name="Staats M."/>
            <person name="Valdes J.H."/>
            <person name="Van Kan J.A.L."/>
        </authorList>
    </citation>
    <scope>NUCLEOTIDE SEQUENCE [LARGE SCALE GENOMIC DNA]</scope>
    <source>
        <strain evidence="2 3">Bt9001</strain>
    </source>
</reference>
<evidence type="ECO:0000313" key="3">
    <source>
        <dbReference type="Proteomes" id="UP000297777"/>
    </source>
</evidence>
<evidence type="ECO:0000313" key="2">
    <source>
        <dbReference type="EMBL" id="TGO15997.1"/>
    </source>
</evidence>
<dbReference type="AlphaFoldDB" id="A0A4Z1F4H0"/>
<organism evidence="2 3">
    <name type="scientific">Botrytis tulipae</name>
    <dbReference type="NCBI Taxonomy" id="87230"/>
    <lineage>
        <taxon>Eukaryota</taxon>
        <taxon>Fungi</taxon>
        <taxon>Dikarya</taxon>
        <taxon>Ascomycota</taxon>
        <taxon>Pezizomycotina</taxon>
        <taxon>Leotiomycetes</taxon>
        <taxon>Helotiales</taxon>
        <taxon>Sclerotiniaceae</taxon>
        <taxon>Botrytis</taxon>
    </lineage>
</organism>
<dbReference type="Proteomes" id="UP000297777">
    <property type="component" value="Unassembled WGS sequence"/>
</dbReference>
<accession>A0A4Z1F4H0</accession>
<evidence type="ECO:0000256" key="1">
    <source>
        <dbReference type="SAM" id="Coils"/>
    </source>
</evidence>
<proteinExistence type="predicted"/>
<comment type="caution">
    <text evidence="2">The sequence shown here is derived from an EMBL/GenBank/DDBJ whole genome shotgun (WGS) entry which is preliminary data.</text>
</comment>
<feature type="coiled-coil region" evidence="1">
    <location>
        <begin position="62"/>
        <end position="228"/>
    </location>
</feature>
<name>A0A4Z1F4H0_9HELO</name>
<sequence length="509" mass="59434">MENIESQLPFDNPNLHIRRETEESTGYKGIRGRPCCFRRLYDRFLPRKTAERTVTIHNTNDLTQLATENNLLKQRIDSLFQERGQARIQNQAFLQQLERFTRENNELNIRCEKLQHEISIFFDQKKSCEAAAEKALADLDSTNSLLQANNDELRKLRKLEHKYNTVVMDLEFQGQKYQNLSENFETQKRQNLTLNDELTTSKNLASNCVDLRQKLEGLEEEIGYHKQKAMRFRAIIQKSNAPVEINDEVNADEFGWLREEIYRIIHSSYRMRRVHPVRRNPALQIAETYLYNLFNFGLDEFELESAIEAFVFGHLDKSLLFKGFFGLGDMDESLGMEPGLRNFESMLNENHPDQHIEIAEWRTATMKCAKLLQPVNPSRPPGPYIRVARELMWLLDPLLKHSQNETDQLMGRWQALCMKALKLTMKVRNYKDVYRCEIPLPGDVLKDNEIDIQSEIHSENCKKYAELNGRTIAYALSGALVKYSAEEPEGKVVLVKPWVVTHVHPDERK</sequence>
<keyword evidence="3" id="KW-1185">Reference proteome</keyword>
<gene>
    <name evidence="2" type="ORF">BTUL_0033g00350</name>
</gene>